<proteinExistence type="predicted"/>
<reference evidence="2" key="1">
    <citation type="submission" date="2022-05" db="EMBL/GenBank/DDBJ databases">
        <authorList>
            <person name="Jo J.-H."/>
            <person name="Im W.-T."/>
        </authorList>
    </citation>
    <scope>NUCLEOTIDE SEQUENCE</scope>
    <source>
        <strain evidence="2">SE220</strain>
    </source>
</reference>
<dbReference type="SUPFAM" id="SSF53448">
    <property type="entry name" value="Nucleotide-diphospho-sugar transferases"/>
    <property type="match status" value="1"/>
</dbReference>
<feature type="transmembrane region" description="Helical" evidence="1">
    <location>
        <begin position="321"/>
        <end position="342"/>
    </location>
</feature>
<keyword evidence="1" id="KW-1133">Transmembrane helix</keyword>
<dbReference type="InterPro" id="IPR029044">
    <property type="entry name" value="Nucleotide-diphossugar_trans"/>
</dbReference>
<protein>
    <submittedName>
        <fullName evidence="2">Glycosyltransferase family 2 protein</fullName>
    </submittedName>
</protein>
<evidence type="ECO:0000313" key="3">
    <source>
        <dbReference type="Proteomes" id="UP001165342"/>
    </source>
</evidence>
<gene>
    <name evidence="2" type="ORF">LZ538_08690</name>
</gene>
<feature type="transmembrane region" description="Helical" evidence="1">
    <location>
        <begin position="282"/>
        <end position="315"/>
    </location>
</feature>
<keyword evidence="1" id="KW-0812">Transmembrane</keyword>
<dbReference type="CDD" id="cd06438">
    <property type="entry name" value="EpsO_like"/>
    <property type="match status" value="1"/>
</dbReference>
<name>A0ABT0S2P6_9SPHN</name>
<dbReference type="Pfam" id="PF13641">
    <property type="entry name" value="Glyco_tranf_2_3"/>
    <property type="match status" value="1"/>
</dbReference>
<comment type="caution">
    <text evidence="2">The sequence shown here is derived from an EMBL/GenBank/DDBJ whole genome shotgun (WGS) entry which is preliminary data.</text>
</comment>
<dbReference type="RefSeq" id="WP_249831629.1">
    <property type="nucleotide sequence ID" value="NZ_JAMGBE010000003.1"/>
</dbReference>
<dbReference type="PANTHER" id="PTHR48090">
    <property type="entry name" value="UNDECAPRENYL-PHOSPHATE 4-DEOXY-4-FORMAMIDO-L-ARABINOSE TRANSFERASE-RELATED"/>
    <property type="match status" value="1"/>
</dbReference>
<accession>A0ABT0S2P6</accession>
<dbReference type="Gene3D" id="3.90.550.10">
    <property type="entry name" value="Spore Coat Polysaccharide Biosynthesis Protein SpsA, Chain A"/>
    <property type="match status" value="1"/>
</dbReference>
<evidence type="ECO:0000313" key="2">
    <source>
        <dbReference type="EMBL" id="MCL6730127.1"/>
    </source>
</evidence>
<dbReference type="PANTHER" id="PTHR48090:SF6">
    <property type="entry name" value="SLR5056 PROTEIN"/>
    <property type="match status" value="1"/>
</dbReference>
<dbReference type="EMBL" id="JAMGBE010000003">
    <property type="protein sequence ID" value="MCL6730127.1"/>
    <property type="molecule type" value="Genomic_DNA"/>
</dbReference>
<sequence length="385" mass="40836">MIFAVICAAFLALPALMFTVECLLGLRPLRGLVTEPAPPFAVLVPAHDEALGIEETVAAIRAELRPDDHLLVVADNCSDDTANLARRSGACVVERDDANHRGKGFALAFGRDELADVQPAVVIVIDADCRPAAGTLKTLASVAASRQAATQCLNLIERTVGSSPLVAISSFAFLVKNLVRQRGLARLGAPGILQGTGMAFPWPLFASVPLATGDIVEDLNMGQALLREGKDIVWTEAGQVTSMPASQKATMTQRTRWEHGFLSSAIVNAPALLRAAVEQRRLALVISALDLFVPPIALLVMVLIIGSAAAAAFGIAAGDFAPFAIITVSLGAIVFAVLLAWFAEGRKIVSLKALLAAPLYIVWKLPIYLKLLGARQKGWVRTARE</sequence>
<dbReference type="Proteomes" id="UP001165342">
    <property type="component" value="Unassembled WGS sequence"/>
</dbReference>
<dbReference type="InterPro" id="IPR050256">
    <property type="entry name" value="Glycosyltransferase_2"/>
</dbReference>
<organism evidence="2 3">
    <name type="scientific">Sphingomonas hankyongi</name>
    <dbReference type="NCBI Taxonomy" id="2908209"/>
    <lineage>
        <taxon>Bacteria</taxon>
        <taxon>Pseudomonadati</taxon>
        <taxon>Pseudomonadota</taxon>
        <taxon>Alphaproteobacteria</taxon>
        <taxon>Sphingomonadales</taxon>
        <taxon>Sphingomonadaceae</taxon>
        <taxon>Sphingomonas</taxon>
    </lineage>
</organism>
<keyword evidence="3" id="KW-1185">Reference proteome</keyword>
<keyword evidence="1" id="KW-0472">Membrane</keyword>
<evidence type="ECO:0000256" key="1">
    <source>
        <dbReference type="SAM" id="Phobius"/>
    </source>
</evidence>